<comment type="caution">
    <text evidence="1">The sequence shown here is derived from an EMBL/GenBank/DDBJ whole genome shotgun (WGS) entry which is preliminary data.</text>
</comment>
<evidence type="ECO:0000313" key="1">
    <source>
        <dbReference type="EMBL" id="KGN92199.1"/>
    </source>
</evidence>
<organism evidence="1 2">
    <name type="scientific">Porphyromonas canoris</name>
    <dbReference type="NCBI Taxonomy" id="36875"/>
    <lineage>
        <taxon>Bacteria</taxon>
        <taxon>Pseudomonadati</taxon>
        <taxon>Bacteroidota</taxon>
        <taxon>Bacteroidia</taxon>
        <taxon>Bacteroidales</taxon>
        <taxon>Porphyromonadaceae</taxon>
        <taxon>Porphyromonas</taxon>
    </lineage>
</organism>
<name>A0ABR4XKJ4_9PORP</name>
<keyword evidence="2" id="KW-1185">Reference proteome</keyword>
<dbReference type="Proteomes" id="UP000030101">
    <property type="component" value="Unassembled WGS sequence"/>
</dbReference>
<evidence type="ECO:0000313" key="2">
    <source>
        <dbReference type="Proteomes" id="UP000030101"/>
    </source>
</evidence>
<dbReference type="RefSeq" id="WP_036792322.1">
    <property type="nucleotide sequence ID" value="NZ_JQZV01000013.1"/>
</dbReference>
<reference evidence="1 2" key="1">
    <citation type="submission" date="2014-08" db="EMBL/GenBank/DDBJ databases">
        <title>Porphyromonas canoris strain:OH2762 Genome sequencing.</title>
        <authorList>
            <person name="Wallis C."/>
            <person name="Deusch O."/>
            <person name="O'Flynn C."/>
            <person name="Davis I."/>
            <person name="Jospin G."/>
            <person name="Darling A.E."/>
            <person name="Coil D.A."/>
            <person name="Alexiev A."/>
            <person name="Horsfall A."/>
            <person name="Kirkwood N."/>
            <person name="Harris S."/>
            <person name="Eisen J.A."/>
        </authorList>
    </citation>
    <scope>NUCLEOTIDE SEQUENCE [LARGE SCALE GENOMIC DNA]</scope>
    <source>
        <strain evidence="2">COT-108 OH2762</strain>
    </source>
</reference>
<proteinExistence type="predicted"/>
<accession>A0ABR4XKJ4</accession>
<gene>
    <name evidence="1" type="ORF">HQ43_09265</name>
</gene>
<protein>
    <submittedName>
        <fullName evidence="1">Uncharacterized protein</fullName>
    </submittedName>
</protein>
<sequence>MIDRRIILVTLITGIFVLVHSLAPHLHLNEHFVSVTSIVGEQKRTHTHGDDCSHSDGRAEECLVKDAYVASSRSVNDADQIPEPVILDLSFGVAFLLNGIEIDGAAAFPVRTLLFNPYVKYKLSEAVLPVSGLRAPPVL</sequence>
<dbReference type="EMBL" id="JQZV01000013">
    <property type="protein sequence ID" value="KGN92199.1"/>
    <property type="molecule type" value="Genomic_DNA"/>
</dbReference>